<dbReference type="SUPFAM" id="SSF56112">
    <property type="entry name" value="Protein kinase-like (PK-like)"/>
    <property type="match status" value="2"/>
</dbReference>
<evidence type="ECO:0000256" key="8">
    <source>
        <dbReference type="ARBA" id="ARBA00022840"/>
    </source>
</evidence>
<evidence type="ECO:0000256" key="14">
    <source>
        <dbReference type="SAM" id="SignalP"/>
    </source>
</evidence>
<dbReference type="GO" id="GO:0005524">
    <property type="term" value="F:ATP binding"/>
    <property type="evidence" value="ECO:0007669"/>
    <property type="project" value="UniProtKB-UniRule"/>
</dbReference>
<dbReference type="PANTHER" id="PTHR27003:SF467">
    <property type="entry name" value="PROTEIN KINASE DOMAIN-CONTAINING PROTEIN"/>
    <property type="match status" value="1"/>
</dbReference>
<protein>
    <recommendedName>
        <fullName evidence="15">Protein kinase domain-containing protein</fullName>
    </recommendedName>
</protein>
<dbReference type="AlphaFoldDB" id="A0A8X8WPR2"/>
<dbReference type="FunFam" id="2.60.120.430:FF:000003">
    <property type="entry name" value="FERONIA receptor-like kinase"/>
    <property type="match status" value="1"/>
</dbReference>
<dbReference type="Gene3D" id="2.60.120.430">
    <property type="entry name" value="Galactose-binding lectin"/>
    <property type="match status" value="1"/>
</dbReference>
<evidence type="ECO:0000256" key="6">
    <source>
        <dbReference type="ARBA" id="ARBA00022741"/>
    </source>
</evidence>
<keyword evidence="6 12" id="KW-0547">Nucleotide-binding</keyword>
<name>A0A8X8WPR2_SALSN</name>
<keyword evidence="10" id="KW-0472">Membrane</keyword>
<dbReference type="Proteomes" id="UP000298416">
    <property type="component" value="Unassembled WGS sequence"/>
</dbReference>
<evidence type="ECO:0000256" key="10">
    <source>
        <dbReference type="ARBA" id="ARBA00023136"/>
    </source>
</evidence>
<reference evidence="16" key="1">
    <citation type="submission" date="2018-01" db="EMBL/GenBank/DDBJ databases">
        <authorList>
            <person name="Mao J.F."/>
        </authorList>
    </citation>
    <scope>NUCLEOTIDE SEQUENCE</scope>
    <source>
        <strain evidence="16">Huo1</strain>
        <tissue evidence="16">Leaf</tissue>
    </source>
</reference>
<gene>
    <name evidence="16" type="ORF">SASPL_139864</name>
</gene>
<dbReference type="InterPro" id="IPR008271">
    <property type="entry name" value="Ser/Thr_kinase_AS"/>
</dbReference>
<evidence type="ECO:0000256" key="2">
    <source>
        <dbReference type="ARBA" id="ARBA00022527"/>
    </source>
</evidence>
<evidence type="ECO:0000256" key="5">
    <source>
        <dbReference type="ARBA" id="ARBA00022692"/>
    </source>
</evidence>
<keyword evidence="8 12" id="KW-0067">ATP-binding</keyword>
<sequence>MDSSLISVALPFLCFFITFSYCSNNQADFTDDVSINCGSTGASAARNGRQWLGDLRPKPSPFLELRGSPAASEPIHRLSCADPVPYKTARISLSQFSYAFRLNKGQKIIRLHFNPTQHSGFKGLRDFFTVEVGPFTLLSNFSASLTADAPFAKEFCLSTRENQQLIITFSPELPQWRCKEDGARMRAGHASGMQEVTAMACDYNQIASISSGGEIGLRVVGENSMVCVDDNTALEIVHRLHIKPDPAQSAEGFDGVFPKWATRSAEKARNKTWKVPVEVGFRYLIRLHFKNADVGGAMFKILINEMIAEIVRGRDQDNIVLYKDYMVEMKGRKQNGRSEILISLQSFGELEVLAGFEIVKLSNPDNSLASPNPMPPPQEPRSRILQILISVLGYQNASATLAIAAISLLSIILHELREIWESRSIEDEHKPSAKAERLCRRFSLADIQLATRNFDVGLLIGRGGFGNVYKGFIDRGQTTVAVKRLKSNSRQGALEFLTEIETLTELRHINLVSLIGYCSELREMILVYEYMICGTLADHLYKLGRYNSNHSSLIWKQRLDICVGAARGLEYLHTGHRVIHRDIKASNILLDENFVAKVSDFGLAKPEDRLRSHVSTKVKGTFGYLDPYYLNTQKLTRKSDTYAFGVVLLEALCGRPAIDSFAIEDERILTRWARDKIDREEVDQIVDSSLRDEISVSSLKAFVEIANRCLHDEPEKRPTMAQVVVQLEFALDQQESKQRADNVANDVYPSIEDSLSSEDTEEKTFTSPTKQTNSCYSPTAKGDGKKPKSRQPLRFWTWGAFRNKIKPSKRKELMGLISELSASYIKLPKFDLTIIATATNQFSDSQKIGDSVRCSVYKAVLPTGQTVGIKRFALSWLDLNEFKNEIFLTSRFNHHNIINLLGYCIHENGEAILVYDYMAHCTLFDHLHNSGNSPFTWKQRLQICIDAAKGLSYLHTASCFRKGKLEEIVDSSLNGDISPECLKIFAETAIACVDLQGVDRPAMRNVVRALESAMHL</sequence>
<evidence type="ECO:0000259" key="15">
    <source>
        <dbReference type="PROSITE" id="PS50011"/>
    </source>
</evidence>
<keyword evidence="5" id="KW-0812">Transmembrane</keyword>
<dbReference type="GO" id="GO:0004714">
    <property type="term" value="F:transmembrane receptor protein tyrosine kinase activity"/>
    <property type="evidence" value="ECO:0007669"/>
    <property type="project" value="InterPro"/>
</dbReference>
<dbReference type="InterPro" id="IPR011009">
    <property type="entry name" value="Kinase-like_dom_sf"/>
</dbReference>
<dbReference type="FunFam" id="3.30.200.20:FF:000039">
    <property type="entry name" value="receptor-like protein kinase FERONIA"/>
    <property type="match status" value="1"/>
</dbReference>
<dbReference type="SMART" id="SM00220">
    <property type="entry name" value="S_TKc"/>
    <property type="match status" value="1"/>
</dbReference>
<feature type="chain" id="PRO_5036459191" description="Protein kinase domain-containing protein" evidence="14">
    <location>
        <begin position="23"/>
        <end position="1016"/>
    </location>
</feature>
<comment type="caution">
    <text evidence="16">The sequence shown here is derived from an EMBL/GenBank/DDBJ whole genome shotgun (WGS) entry which is preliminary data.</text>
</comment>
<feature type="signal peptide" evidence="14">
    <location>
        <begin position="1"/>
        <end position="22"/>
    </location>
</feature>
<evidence type="ECO:0000256" key="7">
    <source>
        <dbReference type="ARBA" id="ARBA00022777"/>
    </source>
</evidence>
<dbReference type="PROSITE" id="PS00108">
    <property type="entry name" value="PROTEIN_KINASE_ST"/>
    <property type="match status" value="1"/>
</dbReference>
<dbReference type="InterPro" id="IPR045272">
    <property type="entry name" value="ANXUR1/2-like"/>
</dbReference>
<evidence type="ECO:0000256" key="3">
    <source>
        <dbReference type="ARBA" id="ARBA00022553"/>
    </source>
</evidence>
<dbReference type="Gene3D" id="1.10.510.10">
    <property type="entry name" value="Transferase(Phosphotransferase) domain 1"/>
    <property type="match status" value="3"/>
</dbReference>
<keyword evidence="4" id="KW-0808">Transferase</keyword>
<dbReference type="Pfam" id="PF07714">
    <property type="entry name" value="PK_Tyr_Ser-Thr"/>
    <property type="match status" value="2"/>
</dbReference>
<evidence type="ECO:0000256" key="4">
    <source>
        <dbReference type="ARBA" id="ARBA00022679"/>
    </source>
</evidence>
<dbReference type="GO" id="GO:0005886">
    <property type="term" value="C:plasma membrane"/>
    <property type="evidence" value="ECO:0007669"/>
    <property type="project" value="TreeGrafter"/>
</dbReference>
<dbReference type="FunFam" id="1.10.510.10:FF:000146">
    <property type="entry name" value="LRR receptor-like serine/threonine-protein kinase IOS1"/>
    <property type="match status" value="1"/>
</dbReference>
<evidence type="ECO:0000256" key="12">
    <source>
        <dbReference type="PROSITE-ProRule" id="PRU10141"/>
    </source>
</evidence>
<dbReference type="CDD" id="cd14066">
    <property type="entry name" value="STKc_IRAK"/>
    <property type="match status" value="1"/>
</dbReference>
<proteinExistence type="predicted"/>
<dbReference type="PANTHER" id="PTHR27003">
    <property type="entry name" value="OS07G0166700 PROTEIN"/>
    <property type="match status" value="1"/>
</dbReference>
<evidence type="ECO:0000256" key="11">
    <source>
        <dbReference type="ARBA" id="ARBA00023170"/>
    </source>
</evidence>
<dbReference type="PROSITE" id="PS50011">
    <property type="entry name" value="PROTEIN_KINASE_DOM"/>
    <property type="match status" value="2"/>
</dbReference>
<dbReference type="InterPro" id="IPR017441">
    <property type="entry name" value="Protein_kinase_ATP_BS"/>
</dbReference>
<dbReference type="GO" id="GO:0004674">
    <property type="term" value="F:protein serine/threonine kinase activity"/>
    <property type="evidence" value="ECO:0007669"/>
    <property type="project" value="UniProtKB-KW"/>
</dbReference>
<feature type="binding site" evidence="12">
    <location>
        <position position="483"/>
    </location>
    <ligand>
        <name>ATP</name>
        <dbReference type="ChEBI" id="CHEBI:30616"/>
    </ligand>
</feature>
<dbReference type="PROSITE" id="PS00107">
    <property type="entry name" value="PROTEIN_KINASE_ATP"/>
    <property type="match status" value="1"/>
</dbReference>
<feature type="domain" description="Protein kinase" evidence="15">
    <location>
        <begin position="842"/>
        <end position="1016"/>
    </location>
</feature>
<evidence type="ECO:0000313" key="17">
    <source>
        <dbReference type="Proteomes" id="UP000298416"/>
    </source>
</evidence>
<feature type="domain" description="Protein kinase" evidence="15">
    <location>
        <begin position="454"/>
        <end position="730"/>
    </location>
</feature>
<keyword evidence="3" id="KW-0597">Phosphoprotein</keyword>
<feature type="region of interest" description="Disordered" evidence="13">
    <location>
        <begin position="751"/>
        <end position="790"/>
    </location>
</feature>
<keyword evidence="11" id="KW-0675">Receptor</keyword>
<evidence type="ECO:0000256" key="1">
    <source>
        <dbReference type="ARBA" id="ARBA00004167"/>
    </source>
</evidence>
<keyword evidence="2" id="KW-0723">Serine/threonine-protein kinase</keyword>
<organism evidence="16">
    <name type="scientific">Salvia splendens</name>
    <name type="common">Scarlet sage</name>
    <dbReference type="NCBI Taxonomy" id="180675"/>
    <lineage>
        <taxon>Eukaryota</taxon>
        <taxon>Viridiplantae</taxon>
        <taxon>Streptophyta</taxon>
        <taxon>Embryophyta</taxon>
        <taxon>Tracheophyta</taxon>
        <taxon>Spermatophyta</taxon>
        <taxon>Magnoliopsida</taxon>
        <taxon>eudicotyledons</taxon>
        <taxon>Gunneridae</taxon>
        <taxon>Pentapetalae</taxon>
        <taxon>asterids</taxon>
        <taxon>lamiids</taxon>
        <taxon>Lamiales</taxon>
        <taxon>Lamiaceae</taxon>
        <taxon>Nepetoideae</taxon>
        <taxon>Mentheae</taxon>
        <taxon>Salviinae</taxon>
        <taxon>Salvia</taxon>
        <taxon>Salvia subgen. Calosphace</taxon>
        <taxon>core Calosphace</taxon>
    </lineage>
</organism>
<keyword evidence="14" id="KW-0732">Signal</keyword>
<evidence type="ECO:0000256" key="13">
    <source>
        <dbReference type="SAM" id="MobiDB-lite"/>
    </source>
</evidence>
<dbReference type="Gene3D" id="3.30.200.20">
    <property type="entry name" value="Phosphorylase Kinase, domain 1"/>
    <property type="match status" value="2"/>
</dbReference>
<dbReference type="GO" id="GO:0009506">
    <property type="term" value="C:plasmodesma"/>
    <property type="evidence" value="ECO:0007669"/>
    <property type="project" value="TreeGrafter"/>
</dbReference>
<feature type="compositionally biased region" description="Polar residues" evidence="13">
    <location>
        <begin position="765"/>
        <end position="777"/>
    </location>
</feature>
<accession>A0A8X8WPR2</accession>
<keyword evidence="7" id="KW-0418">Kinase</keyword>
<evidence type="ECO:0000313" key="16">
    <source>
        <dbReference type="EMBL" id="KAG6398404.1"/>
    </source>
</evidence>
<dbReference type="EMBL" id="PNBA02000015">
    <property type="protein sequence ID" value="KAG6398404.1"/>
    <property type="molecule type" value="Genomic_DNA"/>
</dbReference>
<reference evidence="16" key="2">
    <citation type="submission" date="2020-08" db="EMBL/GenBank/DDBJ databases">
        <title>Plant Genome Project.</title>
        <authorList>
            <person name="Zhang R.-G."/>
        </authorList>
    </citation>
    <scope>NUCLEOTIDE SEQUENCE</scope>
    <source>
        <strain evidence="16">Huo1</strain>
        <tissue evidence="16">Leaf</tissue>
    </source>
</reference>
<dbReference type="InterPro" id="IPR000719">
    <property type="entry name" value="Prot_kinase_dom"/>
</dbReference>
<evidence type="ECO:0000256" key="9">
    <source>
        <dbReference type="ARBA" id="ARBA00022989"/>
    </source>
</evidence>
<keyword evidence="9" id="KW-1133">Transmembrane helix</keyword>
<comment type="subcellular location">
    <subcellularLocation>
        <location evidence="1">Membrane</location>
        <topology evidence="1">Single-pass membrane protein</topology>
    </subcellularLocation>
</comment>
<keyword evidence="17" id="KW-1185">Reference proteome</keyword>
<dbReference type="InterPro" id="IPR001245">
    <property type="entry name" value="Ser-Thr/Tyr_kinase_cat_dom"/>
</dbReference>